<dbReference type="Proteomes" id="UP000063308">
    <property type="component" value="Plasmid pNK6c"/>
</dbReference>
<proteinExistence type="predicted"/>
<dbReference type="EMBL" id="AP014687">
    <property type="protein sequence ID" value="BAR63499.1"/>
    <property type="molecule type" value="Genomic_DNA"/>
</dbReference>
<dbReference type="AlphaFoldDB" id="A0A0E4FZL6"/>
<evidence type="ECO:0000313" key="2">
    <source>
        <dbReference type="Proteomes" id="UP000063308"/>
    </source>
</evidence>
<sequence length="41" mass="4741">MDVSEAKRLRALEEENAKLKKLLAEQMLDAAALRELLSKKW</sequence>
<protein>
    <submittedName>
        <fullName evidence="1">Transposase IS3 family protein</fullName>
    </submittedName>
</protein>
<organism evidence="1 2">
    <name type="scientific">Bradyrhizobium diazoefficiens</name>
    <dbReference type="NCBI Taxonomy" id="1355477"/>
    <lineage>
        <taxon>Bacteria</taxon>
        <taxon>Pseudomonadati</taxon>
        <taxon>Pseudomonadota</taxon>
        <taxon>Alphaproteobacteria</taxon>
        <taxon>Hyphomicrobiales</taxon>
        <taxon>Nitrobacteraceae</taxon>
        <taxon>Bradyrhizobium</taxon>
    </lineage>
</organism>
<keyword evidence="1" id="KW-0614">Plasmid</keyword>
<geneLocation type="plasmid" evidence="2">
    <name>pNK6c DNA</name>
</geneLocation>
<reference evidence="1 2" key="1">
    <citation type="submission" date="2014-11" db="EMBL/GenBank/DDBJ databases">
        <title>Symbiosis island explosion on the genome of extra-slow-growing strains of soybean bradyrhizobia with massive insertion sequences.</title>
        <authorList>
            <person name="Iida T."/>
            <person name="Minamisawa K."/>
        </authorList>
    </citation>
    <scope>NUCLEOTIDE SEQUENCE [LARGE SCALE GENOMIC DNA]</scope>
    <source>
        <strain evidence="1 2">NK6</strain>
        <plasmid evidence="2">pNK6c DNA</plasmid>
    </source>
</reference>
<accession>A0A0E4FZL6</accession>
<gene>
    <name evidence="1" type="ORF">NK6_c_92</name>
</gene>
<name>A0A0E4FZL6_9BRAD</name>
<evidence type="ECO:0000313" key="1">
    <source>
        <dbReference type="EMBL" id="BAR63499.1"/>
    </source>
</evidence>